<dbReference type="SUPFAM" id="SSF51206">
    <property type="entry name" value="cAMP-binding domain-like"/>
    <property type="match status" value="1"/>
</dbReference>
<keyword evidence="3" id="KW-1185">Reference proteome</keyword>
<reference evidence="2 3" key="2">
    <citation type="journal article" date="2011" name="Stand. Genomic Sci.">
        <title>Complete genome sequence of 'Enterobacter lignolyticus' SCF1.</title>
        <authorList>
            <person name="Deangelis K.M."/>
            <person name="D'Haeseleer P."/>
            <person name="Chivian D."/>
            <person name="Fortney J.L."/>
            <person name="Khudyakov J."/>
            <person name="Simmons B."/>
            <person name="Woo H."/>
            <person name="Arkin A.P."/>
            <person name="Davenport K.W."/>
            <person name="Goodwin L."/>
            <person name="Chen A."/>
            <person name="Ivanova N."/>
            <person name="Kyrpides N.C."/>
            <person name="Mavromatis K."/>
            <person name="Woyke T."/>
            <person name="Hazen T.C."/>
        </authorList>
    </citation>
    <scope>NUCLEOTIDE SEQUENCE [LARGE SCALE GENOMIC DNA]</scope>
    <source>
        <strain evidence="2 3">SCF1</strain>
    </source>
</reference>
<dbReference type="KEGG" id="esc:Entcl_2302"/>
<dbReference type="Pfam" id="PF15977">
    <property type="entry name" value="HTH_46"/>
    <property type="match status" value="1"/>
</dbReference>
<feature type="domain" description="IprA winged helix-turn-helix" evidence="1">
    <location>
        <begin position="158"/>
        <end position="225"/>
    </location>
</feature>
<dbReference type="EMBL" id="CP002272">
    <property type="protein sequence ID" value="ADO48554.1"/>
    <property type="molecule type" value="Genomic_DNA"/>
</dbReference>
<sequence>MPVWGGAQVKGAGKIMKFVFETLHDYYRKRVLDRHLRDVIACADRISLKTNEVLTLSDETIYFVSEGTMSIAMSDDPRIIGATIENMPIGLLEYYCPLVEFTYMALSPVTILTISMAEFERIFFHTSPENMKELTTILVFMLVFILDVHVERRTDSGYHTIKAMLYRYLYRRSINSAENEGIANFIIRRTNLSRSYVFRVLAELKEGEYITVKKGKLISIDRKLPVDY</sequence>
<gene>
    <name evidence="2" type="ordered locus">Entcl_2302</name>
</gene>
<dbReference type="Gene3D" id="2.60.120.10">
    <property type="entry name" value="Jelly Rolls"/>
    <property type="match status" value="1"/>
</dbReference>
<dbReference type="AlphaFoldDB" id="E3G7D2"/>
<evidence type="ECO:0000313" key="3">
    <source>
        <dbReference type="Proteomes" id="UP000006872"/>
    </source>
</evidence>
<reference evidence="3" key="1">
    <citation type="submission" date="2010-10" db="EMBL/GenBank/DDBJ databases">
        <title>Complete sequence of Enterobacter cloacae SCF1.</title>
        <authorList>
            <consortium name="US DOE Joint Genome Institute"/>
            <person name="Lucas S."/>
            <person name="Copeland A."/>
            <person name="Lapidus A."/>
            <person name="Cheng J.-F."/>
            <person name="Bruce D."/>
            <person name="Goodwin L."/>
            <person name="Pitluck S."/>
            <person name="Davenport K."/>
            <person name="Detter J.C."/>
            <person name="Han C."/>
            <person name="Tapia R."/>
            <person name="Land M."/>
            <person name="Hauser L."/>
            <person name="Chang Y.-J."/>
            <person name="Jeffries C."/>
            <person name="Kyrpides N."/>
            <person name="Ivanova N."/>
            <person name="Mikhailova N."/>
            <person name="DeAngelis K."/>
            <person name="Arkin A.P."/>
            <person name="Chivian D."/>
            <person name="Edwards B."/>
            <person name="Woo H."/>
            <person name="Hazen T.C."/>
            <person name="Woyke T."/>
        </authorList>
    </citation>
    <scope>NUCLEOTIDE SEQUENCE [LARGE SCALE GENOMIC DNA]</scope>
    <source>
        <strain evidence="3">SCF1</strain>
    </source>
</reference>
<dbReference type="InterPro" id="IPR014710">
    <property type="entry name" value="RmlC-like_jellyroll"/>
</dbReference>
<dbReference type="Proteomes" id="UP000006872">
    <property type="component" value="Chromosome"/>
</dbReference>
<accession>E3G7D2</accession>
<evidence type="ECO:0000259" key="1">
    <source>
        <dbReference type="Pfam" id="PF15977"/>
    </source>
</evidence>
<organism evidence="2 3">
    <name type="scientific">Enterobacter lignolyticus (strain SCF1)</name>
    <dbReference type="NCBI Taxonomy" id="701347"/>
    <lineage>
        <taxon>Bacteria</taxon>
        <taxon>Pseudomonadati</taxon>
        <taxon>Pseudomonadota</taxon>
        <taxon>Gammaproteobacteria</taxon>
        <taxon>Enterobacterales</taxon>
        <taxon>Enterobacteriaceae</taxon>
        <taxon>Pluralibacter</taxon>
    </lineage>
</organism>
<dbReference type="InterPro" id="IPR041687">
    <property type="entry name" value="HTH_46"/>
</dbReference>
<name>E3G7D2_ENTLS</name>
<dbReference type="eggNOG" id="COG1959">
    <property type="taxonomic scope" value="Bacteria"/>
</dbReference>
<protein>
    <recommendedName>
        <fullName evidence="1">IprA winged helix-turn-helix domain-containing protein</fullName>
    </recommendedName>
</protein>
<dbReference type="HOGENOM" id="CLU_1292977_0_0_6"/>
<proteinExistence type="predicted"/>
<dbReference type="InterPro" id="IPR018490">
    <property type="entry name" value="cNMP-bd_dom_sf"/>
</dbReference>
<dbReference type="STRING" id="701347.Entcl_2302"/>
<evidence type="ECO:0000313" key="2">
    <source>
        <dbReference type="EMBL" id="ADO48554.1"/>
    </source>
</evidence>